<protein>
    <submittedName>
        <fullName evidence="1">Uncharacterized protein</fullName>
    </submittedName>
</protein>
<evidence type="ECO:0000313" key="2">
    <source>
        <dbReference type="Proteomes" id="UP000005878"/>
    </source>
</evidence>
<reference evidence="1 2" key="1">
    <citation type="journal article" date="2011" name="Appl. Environ. Microbiol.">
        <title>Prevention of Gordonia and Nocardia Stabilized Foam Formation by Using Bacteriophage GTE7.</title>
        <authorList>
            <person name="Petrovski S."/>
            <person name="Seviour R.J."/>
            <person name="Tillett D."/>
        </authorList>
    </citation>
    <scope>NUCLEOTIDE SEQUENCE [LARGE SCALE GENOMIC DNA]</scope>
</reference>
<evidence type="ECO:0000313" key="1">
    <source>
        <dbReference type="EMBL" id="AER26604.1"/>
    </source>
</evidence>
<dbReference type="EMBL" id="JN035618">
    <property type="protein sequence ID" value="AER26604.1"/>
    <property type="molecule type" value="Genomic_DNA"/>
</dbReference>
<name>G8FS54_9CAUD</name>
<dbReference type="KEGG" id="vg:11447637"/>
<dbReference type="Proteomes" id="UP000005878">
    <property type="component" value="Segment"/>
</dbReference>
<keyword evidence="2" id="KW-1185">Reference proteome</keyword>
<sequence>MHEGISEEEKNAFQKVVEAIENLVAISEAGSGWHVSSAIVSIKLSSLETDDERYQAAVLAGSTAEAVGLGTYATTHFSQAMLGQLPE</sequence>
<dbReference type="GeneID" id="11447637"/>
<organism evidence="1 2">
    <name type="scientific">Gordonia phage GTE7</name>
    <dbReference type="NCBI Taxonomy" id="1100814"/>
    <lineage>
        <taxon>Viruses</taxon>
        <taxon>Duplodnaviria</taxon>
        <taxon>Heunggongvirae</taxon>
        <taxon>Uroviricota</taxon>
        <taxon>Caudoviricetes</taxon>
        <taxon>Getseptimavirus</taxon>
        <taxon>Getseptimavirus GTE7</taxon>
    </lineage>
</organism>
<dbReference type="RefSeq" id="YP_004934762.1">
    <property type="nucleotide sequence ID" value="NC_016166.1"/>
</dbReference>
<accession>G8FS54</accession>
<proteinExistence type="predicted"/>